<accession>F2JGA6</accession>
<sequence length="180" mass="20782">MKFIPSRTFTVYSCLSFDEVKNTLSNQTTESIFDKRHCPFISNVGEGHFEIYKVLHRKSNLNKRSGFNLITIGTKNAEDDHIIHIEQRFHPITLALFYIECIIGMILFLTAIVLTIVAPQSLFMDLVFLPLVALCVLAGYMSMRSFDRQTEYTKRELFKLIKAVQINSQTTPLTEEHLIF</sequence>
<dbReference type="KEGG" id="cle:Clole_0039"/>
<feature type="transmembrane region" description="Helical" evidence="1">
    <location>
        <begin position="95"/>
        <end position="116"/>
    </location>
</feature>
<keyword evidence="1" id="KW-1133">Transmembrane helix</keyword>
<keyword evidence="1" id="KW-0472">Membrane</keyword>
<organism evidence="2 3">
    <name type="scientific">Cellulosilyticum lentocellum (strain ATCC 49066 / DSM 5427 / NCIMB 11756 / RHM5)</name>
    <name type="common">Clostridium lentocellum</name>
    <dbReference type="NCBI Taxonomy" id="642492"/>
    <lineage>
        <taxon>Bacteria</taxon>
        <taxon>Bacillati</taxon>
        <taxon>Bacillota</taxon>
        <taxon>Clostridia</taxon>
        <taxon>Lachnospirales</taxon>
        <taxon>Cellulosilyticaceae</taxon>
        <taxon>Cellulosilyticum</taxon>
    </lineage>
</organism>
<feature type="transmembrane region" description="Helical" evidence="1">
    <location>
        <begin position="122"/>
        <end position="141"/>
    </location>
</feature>
<dbReference type="Proteomes" id="UP000008467">
    <property type="component" value="Chromosome"/>
</dbReference>
<keyword evidence="1" id="KW-0812">Transmembrane</keyword>
<evidence type="ECO:0000313" key="3">
    <source>
        <dbReference type="Proteomes" id="UP000008467"/>
    </source>
</evidence>
<evidence type="ECO:0000313" key="2">
    <source>
        <dbReference type="EMBL" id="ADZ81801.1"/>
    </source>
</evidence>
<dbReference type="AlphaFoldDB" id="F2JGA6"/>
<dbReference type="RefSeq" id="WP_013655102.1">
    <property type="nucleotide sequence ID" value="NC_015275.1"/>
</dbReference>
<reference evidence="2 3" key="1">
    <citation type="journal article" date="2011" name="J. Bacteriol.">
        <title>Complete genome sequence of the cellulose-degrading bacterium Cellulosilyticum lentocellum.</title>
        <authorList>
            <consortium name="US DOE Joint Genome Institute"/>
            <person name="Miller D.A."/>
            <person name="Suen G."/>
            <person name="Bruce D."/>
            <person name="Copeland A."/>
            <person name="Cheng J.F."/>
            <person name="Detter C."/>
            <person name="Goodwin L.A."/>
            <person name="Han C.S."/>
            <person name="Hauser L.J."/>
            <person name="Land M.L."/>
            <person name="Lapidus A."/>
            <person name="Lucas S."/>
            <person name="Meincke L."/>
            <person name="Pitluck S."/>
            <person name="Tapia R."/>
            <person name="Teshima H."/>
            <person name="Woyke T."/>
            <person name="Fox B.G."/>
            <person name="Angert E.R."/>
            <person name="Currie C.R."/>
        </authorList>
    </citation>
    <scope>NUCLEOTIDE SEQUENCE [LARGE SCALE GENOMIC DNA]</scope>
    <source>
        <strain evidence="3">ATCC 49066 / DSM 5427 / NCIMB 11756 / RHM5</strain>
    </source>
</reference>
<evidence type="ECO:0000256" key="1">
    <source>
        <dbReference type="SAM" id="Phobius"/>
    </source>
</evidence>
<dbReference type="EMBL" id="CP002582">
    <property type="protein sequence ID" value="ADZ81801.1"/>
    <property type="molecule type" value="Genomic_DNA"/>
</dbReference>
<proteinExistence type="predicted"/>
<protein>
    <submittedName>
        <fullName evidence="2">Uncharacterized protein</fullName>
    </submittedName>
</protein>
<dbReference type="HOGENOM" id="CLU_1493643_0_0_9"/>
<gene>
    <name evidence="2" type="ordered locus">Clole_0039</name>
</gene>
<keyword evidence="3" id="KW-1185">Reference proteome</keyword>
<name>F2JGA6_CELLD</name>